<comment type="caution">
    <text evidence="3">The sequence shown here is derived from an EMBL/GenBank/DDBJ whole genome shotgun (WGS) entry which is preliminary data.</text>
</comment>
<dbReference type="Gene3D" id="3.40.1610.10">
    <property type="entry name" value="CV3147-like domain"/>
    <property type="match status" value="1"/>
</dbReference>
<dbReference type="InterPro" id="IPR027479">
    <property type="entry name" value="S-Me-THD_N_sf"/>
</dbReference>
<accession>A0ABV9F7V7</accession>
<dbReference type="Pfam" id="PF06032">
    <property type="entry name" value="S-Me-THD_N"/>
    <property type="match status" value="1"/>
</dbReference>
<gene>
    <name evidence="3" type="ORF">ACFO3S_01180</name>
</gene>
<evidence type="ECO:0000259" key="1">
    <source>
        <dbReference type="Pfam" id="PF06032"/>
    </source>
</evidence>
<sequence length="361" mass="38562">MNTLESRHIMPLSVGGTILGGGGGGESRIGIDTARKAFESPSAPTLIQLDDLADDDLVLTISAVGAPSAEYQHIDYRDYVNVIDIFERNAGGEIKALIANEMGGISSFNPFVPSAFKGIPLIDGACNGRAHPLGTMGAMRLAEKGYESVQAVSGGKPQTSRRVEMWTRGSIESASALVRQAAVAAGGLVVVARNPVTKRYLAENAALGCLSQSCAIGEAHMRGSTPSDKIANVLDMLGGRIVCEGAVSRLVLEIRGGLDWGRFDIVGEADRYRTYIWNEYMAVDFNGERLSTFPDLIMTFDKATGRPLTSAELSEGREVVLAVAPRSRLRLGSGMSERSGYAAIEEALQIAMVPYVQELIY</sequence>
<feature type="domain" description="S-Me-THD-like C-terminal" evidence="2">
    <location>
        <begin position="174"/>
        <end position="330"/>
    </location>
</feature>
<dbReference type="Gene3D" id="2.40.390.10">
    <property type="entry name" value="CV3147-like"/>
    <property type="match status" value="1"/>
</dbReference>
<keyword evidence="4" id="KW-1185">Reference proteome</keyword>
<evidence type="ECO:0000313" key="4">
    <source>
        <dbReference type="Proteomes" id="UP001596028"/>
    </source>
</evidence>
<evidence type="ECO:0000259" key="2">
    <source>
        <dbReference type="Pfam" id="PF20906"/>
    </source>
</evidence>
<dbReference type="InterPro" id="IPR010318">
    <property type="entry name" value="S-Me-THD_N"/>
</dbReference>
<dbReference type="SUPFAM" id="SSF160991">
    <property type="entry name" value="CV3147-like"/>
    <property type="match status" value="1"/>
</dbReference>
<name>A0ABV9F7V7_9BACL</name>
<feature type="domain" description="S-Me-THD N-terminal" evidence="1">
    <location>
        <begin position="9"/>
        <end position="144"/>
    </location>
</feature>
<dbReference type="EMBL" id="JBHSEP010000001">
    <property type="protein sequence ID" value="MFC4596836.1"/>
    <property type="molecule type" value="Genomic_DNA"/>
</dbReference>
<dbReference type="InterPro" id="IPR048350">
    <property type="entry name" value="S-Me-THD-like_C"/>
</dbReference>
<dbReference type="InterPro" id="IPR024071">
    <property type="entry name" value="S-Me-THD_C_sf"/>
</dbReference>
<dbReference type="RefSeq" id="WP_378091371.1">
    <property type="nucleotide sequence ID" value="NZ_JBHSEP010000001.1"/>
</dbReference>
<organism evidence="3 4">
    <name type="scientific">Cohnella hongkongensis</name>
    <dbReference type="NCBI Taxonomy" id="178337"/>
    <lineage>
        <taxon>Bacteria</taxon>
        <taxon>Bacillati</taxon>
        <taxon>Bacillota</taxon>
        <taxon>Bacilli</taxon>
        <taxon>Bacillales</taxon>
        <taxon>Paenibacillaceae</taxon>
        <taxon>Cohnella</taxon>
    </lineage>
</organism>
<reference evidence="4" key="1">
    <citation type="journal article" date="2019" name="Int. J. Syst. Evol. Microbiol.">
        <title>The Global Catalogue of Microorganisms (GCM) 10K type strain sequencing project: providing services to taxonomists for standard genome sequencing and annotation.</title>
        <authorList>
            <consortium name="The Broad Institute Genomics Platform"/>
            <consortium name="The Broad Institute Genome Sequencing Center for Infectious Disease"/>
            <person name="Wu L."/>
            <person name="Ma J."/>
        </authorList>
    </citation>
    <scope>NUCLEOTIDE SEQUENCE [LARGE SCALE GENOMIC DNA]</scope>
    <source>
        <strain evidence="4">CCUG 49571</strain>
    </source>
</reference>
<evidence type="ECO:0000313" key="3">
    <source>
        <dbReference type="EMBL" id="MFC4596836.1"/>
    </source>
</evidence>
<proteinExistence type="predicted"/>
<protein>
    <submittedName>
        <fullName evidence="3">DUF917 family protein</fullName>
    </submittedName>
</protein>
<dbReference type="Pfam" id="PF20906">
    <property type="entry name" value="S-Me-THD_C"/>
    <property type="match status" value="1"/>
</dbReference>
<dbReference type="Proteomes" id="UP001596028">
    <property type="component" value="Unassembled WGS sequence"/>
</dbReference>